<dbReference type="EMBL" id="KN838824">
    <property type="protein sequence ID" value="KIJ93784.1"/>
    <property type="molecule type" value="Genomic_DNA"/>
</dbReference>
<accession>A0A0C9WIZ1</accession>
<feature type="region of interest" description="Disordered" evidence="1">
    <location>
        <begin position="63"/>
        <end position="98"/>
    </location>
</feature>
<feature type="compositionally biased region" description="Polar residues" evidence="1">
    <location>
        <begin position="85"/>
        <end position="98"/>
    </location>
</feature>
<sequence length="357" mass="40517">MSTKNLERTAEEDQTRSVQAKRVREAKAGLDEQTPTSTPKAQLGMPIDTEATKVMVKEATVNIEGERTKKKLKRSKLEKKAETPSEPQATGQIAGSSGDKSIMPFMFFKREPIEAPPSKAFERFTPPKELTINFYHHLGPYGPILAKGNPSLEILKLLQENVHLKVLATIIGAFKNKEAVIPFPKVVNKQRLLWRREMFKFTFCRIVPVLFRAIEGSYKPIRSIAIKGIEEKKMEVAFKRWLCENVVKKIIRRVPLVDKSHNSAEIDKRPIWIVEPKVQDGDLDMRICPLDTTSRWGRRSQSCAMWVGYGQKVHHVLGKEEGQLRVQVFRENGSEDEMQGVEAAGQVSAEDITDHCD</sequence>
<organism evidence="2 3">
    <name type="scientific">Laccaria amethystina LaAM-08-1</name>
    <dbReference type="NCBI Taxonomy" id="1095629"/>
    <lineage>
        <taxon>Eukaryota</taxon>
        <taxon>Fungi</taxon>
        <taxon>Dikarya</taxon>
        <taxon>Basidiomycota</taxon>
        <taxon>Agaricomycotina</taxon>
        <taxon>Agaricomycetes</taxon>
        <taxon>Agaricomycetidae</taxon>
        <taxon>Agaricales</taxon>
        <taxon>Agaricineae</taxon>
        <taxon>Hydnangiaceae</taxon>
        <taxon>Laccaria</taxon>
    </lineage>
</organism>
<feature type="compositionally biased region" description="Basic and acidic residues" evidence="1">
    <location>
        <begin position="1"/>
        <end position="15"/>
    </location>
</feature>
<proteinExistence type="predicted"/>
<reference evidence="3" key="2">
    <citation type="submission" date="2015-01" db="EMBL/GenBank/DDBJ databases">
        <title>Evolutionary Origins and Diversification of the Mycorrhizal Mutualists.</title>
        <authorList>
            <consortium name="DOE Joint Genome Institute"/>
            <consortium name="Mycorrhizal Genomics Consortium"/>
            <person name="Kohler A."/>
            <person name="Kuo A."/>
            <person name="Nagy L.G."/>
            <person name="Floudas D."/>
            <person name="Copeland A."/>
            <person name="Barry K.W."/>
            <person name="Cichocki N."/>
            <person name="Veneault-Fourrey C."/>
            <person name="LaButti K."/>
            <person name="Lindquist E.A."/>
            <person name="Lipzen A."/>
            <person name="Lundell T."/>
            <person name="Morin E."/>
            <person name="Murat C."/>
            <person name="Riley R."/>
            <person name="Ohm R."/>
            <person name="Sun H."/>
            <person name="Tunlid A."/>
            <person name="Henrissat B."/>
            <person name="Grigoriev I.V."/>
            <person name="Hibbett D.S."/>
            <person name="Martin F."/>
        </authorList>
    </citation>
    <scope>NUCLEOTIDE SEQUENCE [LARGE SCALE GENOMIC DNA]</scope>
    <source>
        <strain evidence="3">LaAM-08-1</strain>
    </source>
</reference>
<evidence type="ECO:0000313" key="2">
    <source>
        <dbReference type="EMBL" id="KIJ93784.1"/>
    </source>
</evidence>
<feature type="region of interest" description="Disordered" evidence="1">
    <location>
        <begin position="1"/>
        <end position="48"/>
    </location>
</feature>
<protein>
    <submittedName>
        <fullName evidence="2">Unplaced genomic scaffold K443scaffold_289, whole genome shotgun sequence</fullName>
    </submittedName>
</protein>
<reference evidence="2 3" key="1">
    <citation type="submission" date="2014-04" db="EMBL/GenBank/DDBJ databases">
        <authorList>
            <consortium name="DOE Joint Genome Institute"/>
            <person name="Kuo A."/>
            <person name="Kohler A."/>
            <person name="Nagy L.G."/>
            <person name="Floudas D."/>
            <person name="Copeland A."/>
            <person name="Barry K.W."/>
            <person name="Cichocki N."/>
            <person name="Veneault-Fourrey C."/>
            <person name="LaButti K."/>
            <person name="Lindquist E.A."/>
            <person name="Lipzen A."/>
            <person name="Lundell T."/>
            <person name="Morin E."/>
            <person name="Murat C."/>
            <person name="Sun H."/>
            <person name="Tunlid A."/>
            <person name="Henrissat B."/>
            <person name="Grigoriev I.V."/>
            <person name="Hibbett D.S."/>
            <person name="Martin F."/>
            <person name="Nordberg H.P."/>
            <person name="Cantor M.N."/>
            <person name="Hua S.X."/>
        </authorList>
    </citation>
    <scope>NUCLEOTIDE SEQUENCE [LARGE SCALE GENOMIC DNA]</scope>
    <source>
        <strain evidence="2 3">LaAM-08-1</strain>
    </source>
</reference>
<gene>
    <name evidence="2" type="ORF">K443DRAFT_125471</name>
</gene>
<keyword evidence="3" id="KW-1185">Reference proteome</keyword>
<feature type="compositionally biased region" description="Basic residues" evidence="1">
    <location>
        <begin position="68"/>
        <end position="77"/>
    </location>
</feature>
<evidence type="ECO:0000313" key="3">
    <source>
        <dbReference type="Proteomes" id="UP000054477"/>
    </source>
</evidence>
<dbReference type="AlphaFoldDB" id="A0A0C9WIZ1"/>
<dbReference type="Proteomes" id="UP000054477">
    <property type="component" value="Unassembled WGS sequence"/>
</dbReference>
<evidence type="ECO:0000256" key="1">
    <source>
        <dbReference type="SAM" id="MobiDB-lite"/>
    </source>
</evidence>
<name>A0A0C9WIZ1_9AGAR</name>
<dbReference type="HOGENOM" id="CLU_776264_0_0_1"/>
<feature type="region of interest" description="Disordered" evidence="1">
    <location>
        <begin position="335"/>
        <end position="357"/>
    </location>
</feature>